<keyword evidence="1" id="KW-1133">Transmembrane helix</keyword>
<evidence type="ECO:0000256" key="1">
    <source>
        <dbReference type="SAM" id="Phobius"/>
    </source>
</evidence>
<feature type="transmembrane region" description="Helical" evidence="1">
    <location>
        <begin position="7"/>
        <end position="25"/>
    </location>
</feature>
<dbReference type="AlphaFoldDB" id="A0A0B5QK38"/>
<dbReference type="InterPro" id="IPR006059">
    <property type="entry name" value="SBP"/>
</dbReference>
<sequence length="384" mass="44009">MKNKIKYAIVFSVLLLIGIVSINLFQPNKEQQVRGNIELLVNENSYEYLVECANNFMKENDRTSISVKKLENYNQIVNNNSEGSTKSKISSIAQIDRFSFDKLKLDNYEYYNKDDKLLSEYAKNFSKYRVAQVKYGDSSIGIPLTSRPLAFYVREDLLKSYGYERDSLNTWDDIIRIGKDIHEKSNGKIFIINATDQDYEDLMDLLTMETLSDGDKSTDVVKSEVQAMMKKLEDNNILNLQNGGEFLARISSINAMKEIAALDVPCTWSVNNVPSLKPGANKFFSSEGDNLLILNQNSENDKLIEKFITYVITNNKEAVKYVKEGKFFSSYLYTYNTKDIEEPVKNFTGKSPLVVLSNIEEKTPSISDYDEYIKIKQEIRANTN</sequence>
<dbReference type="KEGG" id="cbei:LF65_00439"/>
<name>A0A0B5QK38_CLOBE</name>
<evidence type="ECO:0000313" key="2">
    <source>
        <dbReference type="EMBL" id="AJG97083.1"/>
    </source>
</evidence>
<dbReference type="RefSeq" id="WP_041893771.1">
    <property type="nucleotide sequence ID" value="NZ_CP010086.2"/>
</dbReference>
<dbReference type="OrthoDB" id="9768630at2"/>
<evidence type="ECO:0000313" key="3">
    <source>
        <dbReference type="Proteomes" id="UP000031866"/>
    </source>
</evidence>
<keyword evidence="1" id="KW-0812">Transmembrane</keyword>
<dbReference type="STRING" id="1520.LF65_00439"/>
<accession>A0A0B5QK38</accession>
<keyword evidence="1" id="KW-0472">Membrane</keyword>
<protein>
    <submittedName>
        <fullName evidence="2">Sugar ABC transporter substrate-binding protein</fullName>
    </submittedName>
</protein>
<reference evidence="3" key="1">
    <citation type="submission" date="2014-12" db="EMBL/GenBank/DDBJ databases">
        <title>Genome sequence of Clostridium beijerinckii strain 59B.</title>
        <authorList>
            <person name="Little G.T."/>
            <person name="Minton N.P."/>
        </authorList>
    </citation>
    <scope>NUCLEOTIDE SEQUENCE [LARGE SCALE GENOMIC DNA]</scope>
    <source>
        <strain evidence="3">59B</strain>
    </source>
</reference>
<dbReference type="EMBL" id="CP010086">
    <property type="protein sequence ID" value="AJG97083.1"/>
    <property type="molecule type" value="Genomic_DNA"/>
</dbReference>
<gene>
    <name evidence="2" type="ORF">LF65_00439</name>
</gene>
<dbReference type="SUPFAM" id="SSF53850">
    <property type="entry name" value="Periplasmic binding protein-like II"/>
    <property type="match status" value="1"/>
</dbReference>
<dbReference type="Proteomes" id="UP000031866">
    <property type="component" value="Chromosome"/>
</dbReference>
<proteinExistence type="predicted"/>
<dbReference type="Gene3D" id="3.40.190.10">
    <property type="entry name" value="Periplasmic binding protein-like II"/>
    <property type="match status" value="1"/>
</dbReference>
<organism evidence="2 3">
    <name type="scientific">Clostridium beijerinckii</name>
    <name type="common">Clostridium MP</name>
    <dbReference type="NCBI Taxonomy" id="1520"/>
    <lineage>
        <taxon>Bacteria</taxon>
        <taxon>Bacillati</taxon>
        <taxon>Bacillota</taxon>
        <taxon>Clostridia</taxon>
        <taxon>Eubacteriales</taxon>
        <taxon>Clostridiaceae</taxon>
        <taxon>Clostridium</taxon>
    </lineage>
</organism>
<dbReference type="Pfam" id="PF01547">
    <property type="entry name" value="SBP_bac_1"/>
    <property type="match status" value="1"/>
</dbReference>